<dbReference type="InterPro" id="IPR015867">
    <property type="entry name" value="N-reg_PII/ATP_PRibTrfase_C"/>
</dbReference>
<dbReference type="EMBL" id="BBNS01000014">
    <property type="protein sequence ID" value="GAL71594.1"/>
    <property type="molecule type" value="Genomic_DNA"/>
</dbReference>
<dbReference type="GO" id="GO:0005737">
    <property type="term" value="C:cytoplasm"/>
    <property type="evidence" value="ECO:0007669"/>
    <property type="project" value="TreeGrafter"/>
</dbReference>
<organism evidence="6 7">
    <name type="scientific">Jejuia pallidilutea</name>
    <dbReference type="NCBI Taxonomy" id="504487"/>
    <lineage>
        <taxon>Bacteria</taxon>
        <taxon>Pseudomonadati</taxon>
        <taxon>Bacteroidota</taxon>
        <taxon>Flavobacteriia</taxon>
        <taxon>Flavobacteriales</taxon>
        <taxon>Flavobacteriaceae</taxon>
        <taxon>Jejuia</taxon>
    </lineage>
</organism>
<dbReference type="PANTHER" id="PTHR13799:SF14">
    <property type="entry name" value="GTP CYCLOHYDROLASE 1 TYPE 2 HOMOLOG"/>
    <property type="match status" value="1"/>
</dbReference>
<evidence type="ECO:0000256" key="4">
    <source>
        <dbReference type="ARBA" id="ARBA00022723"/>
    </source>
</evidence>
<dbReference type="AlphaFoldDB" id="A0A090W816"/>
<evidence type="ECO:0000256" key="5">
    <source>
        <dbReference type="PIRSR" id="PIRSR602678-1"/>
    </source>
</evidence>
<name>A0A090W816_9FLAO</name>
<evidence type="ECO:0000256" key="1">
    <source>
        <dbReference type="ARBA" id="ARBA00006964"/>
    </source>
</evidence>
<dbReference type="Gene3D" id="3.30.70.120">
    <property type="match status" value="1"/>
</dbReference>
<evidence type="ECO:0000256" key="2">
    <source>
        <dbReference type="ARBA" id="ARBA00011643"/>
    </source>
</evidence>
<accession>A0A090W816</accession>
<dbReference type="InterPro" id="IPR036069">
    <property type="entry name" value="DUF34/NIF3_sf"/>
</dbReference>
<gene>
    <name evidence="6" type="ORF">JCM19302_3084</name>
</gene>
<feature type="binding site" evidence="5">
    <location>
        <position position="103"/>
    </location>
    <ligand>
        <name>a divalent metal cation</name>
        <dbReference type="ChEBI" id="CHEBI:60240"/>
        <label>1</label>
    </ligand>
</feature>
<dbReference type="Pfam" id="PF01784">
    <property type="entry name" value="DUF34_NIF3"/>
    <property type="match status" value="1"/>
</dbReference>
<dbReference type="GO" id="GO:0046872">
    <property type="term" value="F:metal ion binding"/>
    <property type="evidence" value="ECO:0007669"/>
    <property type="project" value="UniProtKB-KW"/>
</dbReference>
<dbReference type="InterPro" id="IPR002678">
    <property type="entry name" value="DUF34/NIF3"/>
</dbReference>
<dbReference type="FunFam" id="3.40.1390.30:FF:000001">
    <property type="entry name" value="GTP cyclohydrolase 1 type 2"/>
    <property type="match status" value="1"/>
</dbReference>
<protein>
    <recommendedName>
        <fullName evidence="3">GTP cyclohydrolase 1 type 2 homolog</fullName>
    </recommendedName>
</protein>
<dbReference type="Proteomes" id="UP000029646">
    <property type="component" value="Unassembled WGS sequence"/>
</dbReference>
<evidence type="ECO:0000256" key="3">
    <source>
        <dbReference type="ARBA" id="ARBA00022112"/>
    </source>
</evidence>
<reference evidence="6 7" key="1">
    <citation type="journal article" date="2014" name="Genome Announc.">
        <title>Draft Genome Sequence of Marine Flavobacterium Jejuia pallidilutea Strain 11shimoA1 and Pigmentation Mutants.</title>
        <authorList>
            <person name="Takatani N."/>
            <person name="Nakanishi M."/>
            <person name="Meirelles P."/>
            <person name="Mino S."/>
            <person name="Suda W."/>
            <person name="Oshima K."/>
            <person name="Hattori M."/>
            <person name="Ohkuma M."/>
            <person name="Hosokawa M."/>
            <person name="Miyashita K."/>
            <person name="Thompson F.L."/>
            <person name="Niwa A."/>
            <person name="Sawabe T."/>
            <person name="Sawabe T."/>
        </authorList>
    </citation>
    <scope>NUCLEOTIDE SEQUENCE [LARGE SCALE GENOMIC DNA]</scope>
    <source>
        <strain evidence="7">JCM19302</strain>
    </source>
</reference>
<keyword evidence="4 5" id="KW-0479">Metal-binding</keyword>
<comment type="subunit">
    <text evidence="2">Homohexamer.</text>
</comment>
<comment type="similarity">
    <text evidence="1">Belongs to the GTP cyclohydrolase I type 2/NIF3 family.</text>
</comment>
<evidence type="ECO:0000313" key="7">
    <source>
        <dbReference type="Proteomes" id="UP000029646"/>
    </source>
</evidence>
<proteinExistence type="inferred from homology"/>
<dbReference type="PANTHER" id="PTHR13799">
    <property type="entry name" value="NGG1 INTERACTING FACTOR 3"/>
    <property type="match status" value="1"/>
</dbReference>
<comment type="caution">
    <text evidence="6">The sequence shown here is derived from an EMBL/GenBank/DDBJ whole genome shotgun (WGS) entry which is preliminary data.</text>
</comment>
<dbReference type="SUPFAM" id="SSF102705">
    <property type="entry name" value="NIF3 (NGG1p interacting factor 3)-like"/>
    <property type="match status" value="1"/>
</dbReference>
<sequence length="200" mass="22200">MIVQDVINHLEALAPLSYAEDFDNVGLLVGDKTAKLTGVLVTLDTLETVIDEAISKKCNLIVSFHPIIFKGLKKLTGKTYVERVVIKAIQHNIAIYSMHTALDNTFQGVNNMICNTLELENKQILIPQNGTIKKLTTYVPKNEADTLRTALFNAGAGHIGNYDNCSFNVEGTAHLRVTMHRLQQLAIKEKPIPRLKPKLP</sequence>
<feature type="binding site" evidence="5">
    <location>
        <position position="65"/>
    </location>
    <ligand>
        <name>a divalent metal cation</name>
        <dbReference type="ChEBI" id="CHEBI:60240"/>
        <label>1</label>
    </ligand>
</feature>
<evidence type="ECO:0000313" key="6">
    <source>
        <dbReference type="EMBL" id="GAL71594.1"/>
    </source>
</evidence>
<dbReference type="Gene3D" id="3.40.1390.30">
    <property type="entry name" value="NIF3 (NGG1p interacting factor 3)-like"/>
    <property type="match status" value="1"/>
</dbReference>